<name>A0A327NA66_PSEFL</name>
<reference evidence="1 2" key="1">
    <citation type="submission" date="2018-06" db="EMBL/GenBank/DDBJ databases">
        <authorList>
            <person name="Zhirakovskaya E."/>
        </authorList>
    </citation>
    <scope>NUCLEOTIDE SEQUENCE [LARGE SCALE GENOMIC DNA]</scope>
    <source>
        <strain evidence="1 2">LY3</strain>
    </source>
</reference>
<comment type="caution">
    <text evidence="1">The sequence shown here is derived from an EMBL/GenBank/DDBJ whole genome shotgun (WGS) entry which is preliminary data.</text>
</comment>
<evidence type="ECO:0000313" key="2">
    <source>
        <dbReference type="Proteomes" id="UP000249493"/>
    </source>
</evidence>
<dbReference type="Proteomes" id="UP000249493">
    <property type="component" value="Unassembled WGS sequence"/>
</dbReference>
<dbReference type="AlphaFoldDB" id="A0A327NA66"/>
<protein>
    <submittedName>
        <fullName evidence="1">Uncharacterized protein</fullName>
    </submittedName>
</protein>
<organism evidence="1 2">
    <name type="scientific">Pseudomonas fluorescens</name>
    <dbReference type="NCBI Taxonomy" id="294"/>
    <lineage>
        <taxon>Bacteria</taxon>
        <taxon>Pseudomonadati</taxon>
        <taxon>Pseudomonadota</taxon>
        <taxon>Gammaproteobacteria</taxon>
        <taxon>Pseudomonadales</taxon>
        <taxon>Pseudomonadaceae</taxon>
        <taxon>Pseudomonas</taxon>
    </lineage>
</organism>
<gene>
    <name evidence="1" type="ORF">DOZ80_04575</name>
</gene>
<evidence type="ECO:0000313" key="1">
    <source>
        <dbReference type="EMBL" id="RAI71129.1"/>
    </source>
</evidence>
<sequence length="61" mass="6515">MVVNDNAGCLTPRVILKFFVSKLAPTGKAGAHQHLPGAASGGCPVFLSEKDRRLCEGQYQE</sequence>
<proteinExistence type="predicted"/>
<dbReference type="EMBL" id="QLIN01000002">
    <property type="protein sequence ID" value="RAI71129.1"/>
    <property type="molecule type" value="Genomic_DNA"/>
</dbReference>
<accession>A0A327NA66</accession>